<evidence type="ECO:0000256" key="5">
    <source>
        <dbReference type="ARBA" id="ARBA00022840"/>
    </source>
</evidence>
<keyword evidence="3" id="KW-0547">Nucleotide-binding</keyword>
<feature type="domain" description="Four-carbon acid sugar kinase nucleotide binding" evidence="14">
    <location>
        <begin position="249"/>
        <end position="404"/>
    </location>
</feature>
<accession>A0A418KLQ1</accession>
<dbReference type="Pfam" id="PF17042">
    <property type="entry name" value="NBD_C"/>
    <property type="match status" value="1"/>
</dbReference>
<evidence type="ECO:0000256" key="12">
    <source>
        <dbReference type="ARBA" id="ARBA00041377"/>
    </source>
</evidence>
<evidence type="ECO:0000256" key="7">
    <source>
        <dbReference type="ARBA" id="ARBA00035898"/>
    </source>
</evidence>
<protein>
    <recommendedName>
        <fullName evidence="11">3-oxo-tetronate kinase</fullName>
        <ecNumber evidence="10">2.7.1.217</ecNumber>
    </recommendedName>
    <alternativeName>
        <fullName evidence="12">3-dehydrotetronate 4-kinase</fullName>
    </alternativeName>
</protein>
<keyword evidence="2" id="KW-0808">Transferase</keyword>
<dbReference type="NCBIfam" id="NF043035">
    <property type="entry name" value="OxoTetrKin"/>
    <property type="match status" value="1"/>
</dbReference>
<reference evidence="15 16" key="1">
    <citation type="submission" date="2018-09" db="EMBL/GenBank/DDBJ databases">
        <title>Isolation, diversity and antifungal activity of actinobacteria from wheat.</title>
        <authorList>
            <person name="Han C."/>
        </authorList>
    </citation>
    <scope>NUCLEOTIDE SEQUENCE [LARGE SCALE GENOMIC DNA]</scope>
    <source>
        <strain evidence="15 16">NEAU-YY265</strain>
    </source>
</reference>
<dbReference type="SUPFAM" id="SSF142764">
    <property type="entry name" value="YgbK-like"/>
    <property type="match status" value="1"/>
</dbReference>
<keyword evidence="4 15" id="KW-0418">Kinase</keyword>
<dbReference type="InterPro" id="IPR037051">
    <property type="entry name" value="4-carb_acid_sugar_kinase_N_sf"/>
</dbReference>
<evidence type="ECO:0000313" key="16">
    <source>
        <dbReference type="Proteomes" id="UP000284057"/>
    </source>
</evidence>
<evidence type="ECO:0000256" key="4">
    <source>
        <dbReference type="ARBA" id="ARBA00022777"/>
    </source>
</evidence>
<evidence type="ECO:0000256" key="2">
    <source>
        <dbReference type="ARBA" id="ARBA00022679"/>
    </source>
</evidence>
<evidence type="ECO:0000256" key="3">
    <source>
        <dbReference type="ARBA" id="ARBA00022741"/>
    </source>
</evidence>
<comment type="catalytic activity">
    <reaction evidence="8">
        <text>3-dehydro-D-erythronate + ATP = 3-dehydro-4-O-phospho-D-erythronate + ADP + H(+)</text>
        <dbReference type="Rhea" id="RHEA:52556"/>
        <dbReference type="ChEBI" id="CHEBI:15378"/>
        <dbReference type="ChEBI" id="CHEBI:30616"/>
        <dbReference type="ChEBI" id="CHEBI:57958"/>
        <dbReference type="ChEBI" id="CHEBI:136593"/>
        <dbReference type="ChEBI" id="CHEBI:456216"/>
        <dbReference type="EC" id="2.7.1.217"/>
    </reaction>
</comment>
<dbReference type="Gene3D" id="3.40.50.10840">
    <property type="entry name" value="Putative sugar-binding, N-terminal domain"/>
    <property type="match status" value="1"/>
</dbReference>
<dbReference type="Gene3D" id="3.40.980.20">
    <property type="entry name" value="Four-carbon acid sugar kinase, nucleotide binding domain"/>
    <property type="match status" value="1"/>
</dbReference>
<evidence type="ECO:0000256" key="9">
    <source>
        <dbReference type="ARBA" id="ARBA00037335"/>
    </source>
</evidence>
<dbReference type="InterPro" id="IPR050007">
    <property type="entry name" value="OtnK"/>
</dbReference>
<evidence type="ECO:0000313" key="15">
    <source>
        <dbReference type="EMBL" id="RIQ18857.1"/>
    </source>
</evidence>
<name>A0A418KLQ1_9ACTN</name>
<dbReference type="Pfam" id="PF07005">
    <property type="entry name" value="SBD_N"/>
    <property type="match status" value="1"/>
</dbReference>
<evidence type="ECO:0000256" key="1">
    <source>
        <dbReference type="ARBA" id="ARBA00005715"/>
    </source>
</evidence>
<dbReference type="InterPro" id="IPR042213">
    <property type="entry name" value="NBD_C_sf"/>
</dbReference>
<dbReference type="InterPro" id="IPR010737">
    <property type="entry name" value="4-carb_acid_sugar_kinase_N"/>
</dbReference>
<keyword evidence="16" id="KW-1185">Reference proteome</keyword>
<comment type="function">
    <text evidence="9">Catalyzes the ATP-dependent phosphorylation of 3-oxo-tetronate to 3-oxo-tetronate 4-phosphate.</text>
</comment>
<dbReference type="EC" id="2.7.1.217" evidence="10"/>
<comment type="similarity">
    <text evidence="1">Belongs to the four-carbon acid sugar kinase family.</text>
</comment>
<keyword evidence="6" id="KW-0119">Carbohydrate metabolism</keyword>
<comment type="caution">
    <text evidence="15">The sequence shown here is derived from an EMBL/GenBank/DDBJ whole genome shotgun (WGS) entry which is preliminary data.</text>
</comment>
<feature type="domain" description="Four-carbon acid sugar kinase N-terminal" evidence="13">
    <location>
        <begin position="6"/>
        <end position="222"/>
    </location>
</feature>
<evidence type="ECO:0000256" key="8">
    <source>
        <dbReference type="ARBA" id="ARBA00036346"/>
    </source>
</evidence>
<sequence>MTALRLGVVADDVTGACDLAGVVTAAGLPASVLLGPPSPSDVPADGAACVVVALRSRTAPVADAVAESVAAGRWLLAHGARRLYQKYCSTFDSTPAGNIGPVADALAALVGGRSVGTPATPAVGRTVYQGHLFVDGRLLSESPLRDHPLTPMTDADLVRLLGAQTPRSVGLVRWPAAGVPAGERAEHVLLDALTDHDLDRHAAALADGDDLLGGASGLAAALARHWAAAELPAQPPAELPALPPGGGRVVLAGSCSRRTREQIDAFPGPTVRIAVDDLAADSARAVAAAVDAALAAIPAGPVLVTTSLPPDELRAVQQRHGRDHAAALAENALGAVARAVADAGVRRFLVAGGETSGAVTQALGVRQVRIGAQVAPGVPWTVSVGDRPLALLLKSGNFGPPDLFTTAWEVGP</sequence>
<dbReference type="EMBL" id="QUAL01000186">
    <property type="protein sequence ID" value="RIQ18857.1"/>
    <property type="molecule type" value="Genomic_DNA"/>
</dbReference>
<evidence type="ECO:0000256" key="11">
    <source>
        <dbReference type="ARBA" id="ARBA00039461"/>
    </source>
</evidence>
<evidence type="ECO:0000259" key="13">
    <source>
        <dbReference type="Pfam" id="PF07005"/>
    </source>
</evidence>
<dbReference type="GO" id="GO:0016301">
    <property type="term" value="F:kinase activity"/>
    <property type="evidence" value="ECO:0007669"/>
    <property type="project" value="UniProtKB-KW"/>
</dbReference>
<dbReference type="Proteomes" id="UP000284057">
    <property type="component" value="Unassembled WGS sequence"/>
</dbReference>
<evidence type="ECO:0000256" key="6">
    <source>
        <dbReference type="ARBA" id="ARBA00023277"/>
    </source>
</evidence>
<organism evidence="15 16">
    <name type="scientific">Jiangella rhizosphaerae</name>
    <dbReference type="NCBI Taxonomy" id="2293569"/>
    <lineage>
        <taxon>Bacteria</taxon>
        <taxon>Bacillati</taxon>
        <taxon>Actinomycetota</taxon>
        <taxon>Actinomycetes</taxon>
        <taxon>Jiangellales</taxon>
        <taxon>Jiangellaceae</taxon>
        <taxon>Jiangella</taxon>
    </lineage>
</organism>
<dbReference type="OrthoDB" id="191465at2"/>
<keyword evidence="5" id="KW-0067">ATP-binding</keyword>
<dbReference type="RefSeq" id="WP_119661709.1">
    <property type="nucleotide sequence ID" value="NZ_QUAL01000186.1"/>
</dbReference>
<gene>
    <name evidence="15" type="ORF">DY240_20495</name>
</gene>
<proteinExistence type="inferred from homology"/>
<evidence type="ECO:0000259" key="14">
    <source>
        <dbReference type="Pfam" id="PF17042"/>
    </source>
</evidence>
<dbReference type="InterPro" id="IPR031475">
    <property type="entry name" value="NBD_C"/>
</dbReference>
<evidence type="ECO:0000256" key="10">
    <source>
        <dbReference type="ARBA" id="ARBA00039095"/>
    </source>
</evidence>
<dbReference type="AlphaFoldDB" id="A0A418KLQ1"/>
<comment type="catalytic activity">
    <reaction evidence="7">
        <text>3-dehydro-L-erythronate + ATP = 3-dehydro-4-O-phospho-L-erythronate + ADP + H(+)</text>
        <dbReference type="Rhea" id="RHEA:52552"/>
        <dbReference type="ChEBI" id="CHEBI:15378"/>
        <dbReference type="ChEBI" id="CHEBI:30616"/>
        <dbReference type="ChEBI" id="CHEBI:136592"/>
        <dbReference type="ChEBI" id="CHEBI:136670"/>
        <dbReference type="ChEBI" id="CHEBI:456216"/>
        <dbReference type="EC" id="2.7.1.217"/>
    </reaction>
</comment>
<dbReference type="GO" id="GO:0005524">
    <property type="term" value="F:ATP binding"/>
    <property type="evidence" value="ECO:0007669"/>
    <property type="project" value="UniProtKB-KW"/>
</dbReference>